<dbReference type="Proteomes" id="UP001527925">
    <property type="component" value="Unassembled WGS sequence"/>
</dbReference>
<name>A0ABR4NBY0_9FUNG</name>
<accession>A0ABR4NBY0</accession>
<keyword evidence="4" id="KW-1185">Reference proteome</keyword>
<feature type="compositionally biased region" description="Polar residues" evidence="1">
    <location>
        <begin position="397"/>
        <end position="409"/>
    </location>
</feature>
<feature type="transmembrane region" description="Helical" evidence="2">
    <location>
        <begin position="184"/>
        <end position="207"/>
    </location>
</feature>
<protein>
    <submittedName>
        <fullName evidence="3">Uncharacterized protein</fullName>
    </submittedName>
</protein>
<evidence type="ECO:0000256" key="1">
    <source>
        <dbReference type="SAM" id="MobiDB-lite"/>
    </source>
</evidence>
<feature type="transmembrane region" description="Helical" evidence="2">
    <location>
        <begin position="6"/>
        <end position="27"/>
    </location>
</feature>
<feature type="compositionally biased region" description="Low complexity" evidence="1">
    <location>
        <begin position="377"/>
        <end position="396"/>
    </location>
</feature>
<evidence type="ECO:0000313" key="3">
    <source>
        <dbReference type="EMBL" id="KAL2917049.1"/>
    </source>
</evidence>
<feature type="compositionally biased region" description="Low complexity" evidence="1">
    <location>
        <begin position="270"/>
        <end position="279"/>
    </location>
</feature>
<comment type="caution">
    <text evidence="3">The sequence shown here is derived from an EMBL/GenBank/DDBJ whole genome shotgun (WGS) entry which is preliminary data.</text>
</comment>
<gene>
    <name evidence="3" type="ORF">HK105_203481</name>
</gene>
<proteinExistence type="predicted"/>
<dbReference type="EMBL" id="JADGIZ020000013">
    <property type="protein sequence ID" value="KAL2917049.1"/>
    <property type="molecule type" value="Genomic_DNA"/>
</dbReference>
<evidence type="ECO:0000313" key="4">
    <source>
        <dbReference type="Proteomes" id="UP001527925"/>
    </source>
</evidence>
<feature type="compositionally biased region" description="Basic and acidic residues" evidence="1">
    <location>
        <begin position="366"/>
        <end position="376"/>
    </location>
</feature>
<feature type="region of interest" description="Disordered" evidence="1">
    <location>
        <begin position="500"/>
        <end position="524"/>
    </location>
</feature>
<keyword evidence="2" id="KW-1133">Transmembrane helix</keyword>
<feature type="transmembrane region" description="Helical" evidence="2">
    <location>
        <begin position="112"/>
        <end position="136"/>
    </location>
</feature>
<feature type="transmembrane region" description="Helical" evidence="2">
    <location>
        <begin position="39"/>
        <end position="59"/>
    </location>
</feature>
<reference evidence="3 4" key="1">
    <citation type="submission" date="2023-09" db="EMBL/GenBank/DDBJ databases">
        <title>Pangenome analysis of Batrachochytrium dendrobatidis and related Chytrids.</title>
        <authorList>
            <person name="Yacoub M.N."/>
            <person name="Stajich J.E."/>
            <person name="James T.Y."/>
        </authorList>
    </citation>
    <scope>NUCLEOTIDE SEQUENCE [LARGE SCALE GENOMIC DNA]</scope>
    <source>
        <strain evidence="3 4">JEL0888</strain>
    </source>
</reference>
<organism evidence="3 4">
    <name type="scientific">Polyrhizophydium stewartii</name>
    <dbReference type="NCBI Taxonomy" id="2732419"/>
    <lineage>
        <taxon>Eukaryota</taxon>
        <taxon>Fungi</taxon>
        <taxon>Fungi incertae sedis</taxon>
        <taxon>Chytridiomycota</taxon>
        <taxon>Chytridiomycota incertae sedis</taxon>
        <taxon>Chytridiomycetes</taxon>
        <taxon>Rhizophydiales</taxon>
        <taxon>Rhizophydiales incertae sedis</taxon>
        <taxon>Polyrhizophydium</taxon>
    </lineage>
</organism>
<feature type="transmembrane region" description="Helical" evidence="2">
    <location>
        <begin position="148"/>
        <end position="172"/>
    </location>
</feature>
<feature type="region of interest" description="Disordered" evidence="1">
    <location>
        <begin position="270"/>
        <end position="294"/>
    </location>
</feature>
<feature type="region of interest" description="Disordered" evidence="1">
    <location>
        <begin position="366"/>
        <end position="438"/>
    </location>
</feature>
<feature type="compositionally biased region" description="Basic and acidic residues" evidence="1">
    <location>
        <begin position="412"/>
        <end position="435"/>
    </location>
</feature>
<feature type="transmembrane region" description="Helical" evidence="2">
    <location>
        <begin position="71"/>
        <end position="91"/>
    </location>
</feature>
<keyword evidence="2" id="KW-0472">Membrane</keyword>
<keyword evidence="2" id="KW-0812">Transmembrane</keyword>
<evidence type="ECO:0000256" key="2">
    <source>
        <dbReference type="SAM" id="Phobius"/>
    </source>
</evidence>
<sequence>MRQLDTQYASLFAASLVAMLVALFYFARLLCLPRTTYAVLLRLSEFLVFAGIGFESAFGLRIFTVGRAESYHIYFAINLCLYSSTVFFMLASIEFVRTIAPVVSGPPRRVTFIARLFAILFGCCYIATGAVNYFPLSARTQIYFATNAAAALILLFDFCVQLYLVLIVLRRVRSTTKLQRGRSLAVLLFSAVLLVADVSTSFVPIKVYVNMDWVVSLIQCLFQSCSVQAMLFARSTLVESGICDVTPPPEPNRARLSLFNWRSMQSSSSSEISTKTISTAPSAPEQLASGANPTPTDIAVALNDAFAGAGAASSPVPSHQQQHQQQPDAAERGLADGHQQQAAPVPLAAPRHPDKYAAAVQPLLHDHGGAAGHHDLSSGADTAASGSAAGSLAHSSKQGTSMAGSSQSTAAGREHAAARADEATPTDLKTDRDGAEQGPVLSSAWSASADLDAGHGVESGVASSLEWTRQSRRSVRSSLNSADSRTLRAFIRGLGFRVTAAPPPSEAGRSDGSPIGSSVLVNNV</sequence>
<feature type="compositionally biased region" description="Polar residues" evidence="1">
    <location>
        <begin position="515"/>
        <end position="524"/>
    </location>
</feature>
<feature type="region of interest" description="Disordered" evidence="1">
    <location>
        <begin position="309"/>
        <end position="341"/>
    </location>
</feature>